<dbReference type="Proteomes" id="UP001177003">
    <property type="component" value="Chromosome 0"/>
</dbReference>
<evidence type="ECO:0000313" key="1">
    <source>
        <dbReference type="EMBL" id="CAI9259761.1"/>
    </source>
</evidence>
<keyword evidence="2" id="KW-1185">Reference proteome</keyword>
<dbReference type="EMBL" id="OX465086">
    <property type="protein sequence ID" value="CAI9259761.1"/>
    <property type="molecule type" value="Genomic_DNA"/>
</dbReference>
<organism evidence="1 2">
    <name type="scientific">Lactuca saligna</name>
    <name type="common">Willowleaf lettuce</name>
    <dbReference type="NCBI Taxonomy" id="75948"/>
    <lineage>
        <taxon>Eukaryota</taxon>
        <taxon>Viridiplantae</taxon>
        <taxon>Streptophyta</taxon>
        <taxon>Embryophyta</taxon>
        <taxon>Tracheophyta</taxon>
        <taxon>Spermatophyta</taxon>
        <taxon>Magnoliopsida</taxon>
        <taxon>eudicotyledons</taxon>
        <taxon>Gunneridae</taxon>
        <taxon>Pentapetalae</taxon>
        <taxon>asterids</taxon>
        <taxon>campanulids</taxon>
        <taxon>Asterales</taxon>
        <taxon>Asteraceae</taxon>
        <taxon>Cichorioideae</taxon>
        <taxon>Cichorieae</taxon>
        <taxon>Lactucinae</taxon>
        <taxon>Lactuca</taxon>
    </lineage>
</organism>
<name>A0AA35USM0_LACSI</name>
<protein>
    <submittedName>
        <fullName evidence="1">Uncharacterized protein</fullName>
    </submittedName>
</protein>
<evidence type="ECO:0000313" key="2">
    <source>
        <dbReference type="Proteomes" id="UP001177003"/>
    </source>
</evidence>
<dbReference type="AlphaFoldDB" id="A0AA35USM0"/>
<gene>
    <name evidence="1" type="ORF">LSALG_LOCUS636</name>
</gene>
<sequence>MTWYNQKERKTGGNSSRLASLGIFHSFTVEASSFMAPPVSLGDQLTVLNVNSSSGDVTVAWRIAVASFVNGQGFSPVRFSGNNPFVHSPHFTMYISKFGLAWSLSLKVSPTADGDLVRIGNVSGRAEANGESQGGGG</sequence>
<proteinExistence type="predicted"/>
<reference evidence="1" key="1">
    <citation type="submission" date="2023-04" db="EMBL/GenBank/DDBJ databases">
        <authorList>
            <person name="Vijverberg K."/>
            <person name="Xiong W."/>
            <person name="Schranz E."/>
        </authorList>
    </citation>
    <scope>NUCLEOTIDE SEQUENCE</scope>
</reference>
<accession>A0AA35USM0</accession>